<evidence type="ECO:0000256" key="1">
    <source>
        <dbReference type="ARBA" id="ARBA00008987"/>
    </source>
</evidence>
<accession>A0ABY3WA38</accession>
<dbReference type="PANTHER" id="PTHR45663">
    <property type="entry name" value="GEO12009P1"/>
    <property type="match status" value="1"/>
</dbReference>
<dbReference type="Gene3D" id="1.25.40.10">
    <property type="entry name" value="Tetratricopeptide repeat domain"/>
    <property type="match status" value="1"/>
</dbReference>
<reference evidence="5 6" key="1">
    <citation type="submission" date="2022-03" db="EMBL/GenBank/DDBJ databases">
        <title>Isotopic signatures of nitrous oxide derived from detoxification processes.</title>
        <authorList>
            <person name="Behrendt U."/>
            <person name="Buchen C."/>
            <person name="Well R."/>
            <person name="Ulrich A."/>
            <person name="Rohe L."/>
            <person name="Kolb S."/>
            <person name="Schloter M."/>
            <person name="Horn M.A."/>
            <person name="Augustin J."/>
        </authorList>
    </citation>
    <scope>NUCLEOTIDE SEQUENCE [LARGE SCALE GENOMIC DNA]</scope>
    <source>
        <strain evidence="5 6">S4-C24</strain>
    </source>
</reference>
<gene>
    <name evidence="5" type="ORF">MNQ99_07725</name>
</gene>
<dbReference type="InterPro" id="IPR013766">
    <property type="entry name" value="Thioredoxin_domain"/>
</dbReference>
<dbReference type="InterPro" id="IPR036249">
    <property type="entry name" value="Thioredoxin-like_sf"/>
</dbReference>
<dbReference type="EMBL" id="CP093326">
    <property type="protein sequence ID" value="UNK47217.1"/>
    <property type="molecule type" value="Genomic_DNA"/>
</dbReference>
<evidence type="ECO:0000256" key="3">
    <source>
        <dbReference type="SAM" id="MobiDB-lite"/>
    </source>
</evidence>
<proteinExistence type="inferred from homology"/>
<name>A0ABY3WA38_9MICC</name>
<protein>
    <submittedName>
        <fullName evidence="5">Tetratricopeptide repeat protein</fullName>
    </submittedName>
</protein>
<evidence type="ECO:0000256" key="2">
    <source>
        <dbReference type="ARBA" id="ARBA00023284"/>
    </source>
</evidence>
<keyword evidence="2" id="KW-0676">Redox-active center</keyword>
<keyword evidence="6" id="KW-1185">Reference proteome</keyword>
<dbReference type="Pfam" id="PF14561">
    <property type="entry name" value="TPR_20"/>
    <property type="match status" value="1"/>
</dbReference>
<dbReference type="PROSITE" id="PS51352">
    <property type="entry name" value="THIOREDOXIN_2"/>
    <property type="match status" value="1"/>
</dbReference>
<dbReference type="InterPro" id="IPR011990">
    <property type="entry name" value="TPR-like_helical_dom_sf"/>
</dbReference>
<sequence length="321" mass="33356">MTTPTPEQGPAPSSVSLRGAVDLSALKRPQQPAGAAPAAAAGAPAAGDADTAGYIVEVNEQSFQSLVQLSAQVPVIVELTASWSDLAQQLASALAEVTNEFAGRFVLARVDVDASPGIAQAFQLQSVPAAVALLKGQPIPLFQGAASADELRQFVNELLKVAQANGVTGTAPGAADAPAEEEKPLPPLHQEAFDAIEAGDYARAAAAYQKALAEQPADNEARTGLYQVQLLQRLQGADANELRRAAADQTDDLQAQLAVADLDVSGGHVEDAFARLVGFISRHAGDEREAARARLVELFDVVGSSDPRVSKARQALARALF</sequence>
<comment type="similarity">
    <text evidence="1">Belongs to the thioredoxin family.</text>
</comment>
<dbReference type="SUPFAM" id="SSF52833">
    <property type="entry name" value="Thioredoxin-like"/>
    <property type="match status" value="1"/>
</dbReference>
<dbReference type="Pfam" id="PF00085">
    <property type="entry name" value="Thioredoxin"/>
    <property type="match status" value="1"/>
</dbReference>
<dbReference type="PANTHER" id="PTHR45663:SF11">
    <property type="entry name" value="GEO12009P1"/>
    <property type="match status" value="1"/>
</dbReference>
<evidence type="ECO:0000313" key="6">
    <source>
        <dbReference type="Proteomes" id="UP000829069"/>
    </source>
</evidence>
<feature type="compositionally biased region" description="Low complexity" evidence="3">
    <location>
        <begin position="29"/>
        <end position="45"/>
    </location>
</feature>
<dbReference type="Gene3D" id="3.40.30.10">
    <property type="entry name" value="Glutaredoxin"/>
    <property type="match status" value="1"/>
</dbReference>
<feature type="domain" description="Thioredoxin" evidence="4">
    <location>
        <begin position="30"/>
        <end position="160"/>
    </location>
</feature>
<organism evidence="5 6">
    <name type="scientific">Arthrobacter sulfonylureivorans</name>
    <dbReference type="NCBI Taxonomy" id="2486855"/>
    <lineage>
        <taxon>Bacteria</taxon>
        <taxon>Bacillati</taxon>
        <taxon>Actinomycetota</taxon>
        <taxon>Actinomycetes</taxon>
        <taxon>Micrococcales</taxon>
        <taxon>Micrococcaceae</taxon>
        <taxon>Arthrobacter</taxon>
    </lineage>
</organism>
<dbReference type="CDD" id="cd02956">
    <property type="entry name" value="ybbN"/>
    <property type="match status" value="1"/>
</dbReference>
<evidence type="ECO:0000313" key="5">
    <source>
        <dbReference type="EMBL" id="UNK47217.1"/>
    </source>
</evidence>
<dbReference type="Proteomes" id="UP000829069">
    <property type="component" value="Chromosome"/>
</dbReference>
<feature type="region of interest" description="Disordered" evidence="3">
    <location>
        <begin position="26"/>
        <end position="45"/>
    </location>
</feature>
<dbReference type="RefSeq" id="WP_241915012.1">
    <property type="nucleotide sequence ID" value="NZ_CP093326.1"/>
</dbReference>
<evidence type="ECO:0000259" key="4">
    <source>
        <dbReference type="PROSITE" id="PS51352"/>
    </source>
</evidence>